<dbReference type="Proteomes" id="UP000199187">
    <property type="component" value="Unassembled WGS sequence"/>
</dbReference>
<evidence type="ECO:0000313" key="1">
    <source>
        <dbReference type="EMBL" id="SFT66608.1"/>
    </source>
</evidence>
<organism evidence="1 2">
    <name type="scientific">Kosakonia arachidis</name>
    <dbReference type="NCBI Taxonomy" id="551989"/>
    <lineage>
        <taxon>Bacteria</taxon>
        <taxon>Pseudomonadati</taxon>
        <taxon>Pseudomonadota</taxon>
        <taxon>Gammaproteobacteria</taxon>
        <taxon>Enterobacterales</taxon>
        <taxon>Enterobacteriaceae</taxon>
        <taxon>Kosakonia</taxon>
    </lineage>
</organism>
<name>A0A1I6ZV98_9ENTR</name>
<dbReference type="AlphaFoldDB" id="A0A1I6ZV98"/>
<reference evidence="2" key="1">
    <citation type="submission" date="2016-10" db="EMBL/GenBank/DDBJ databases">
        <authorList>
            <person name="Varghese N."/>
            <person name="Submissions S."/>
        </authorList>
    </citation>
    <scope>NUCLEOTIDE SEQUENCE [LARGE SCALE GENOMIC DNA]</scope>
    <source>
        <strain evidence="2">Ah-143</strain>
    </source>
</reference>
<proteinExistence type="predicted"/>
<keyword evidence="2" id="KW-1185">Reference proteome</keyword>
<gene>
    <name evidence="1" type="ORF">SAMN05192562_1011384</name>
</gene>
<evidence type="ECO:0000313" key="2">
    <source>
        <dbReference type="Proteomes" id="UP000199187"/>
    </source>
</evidence>
<dbReference type="EMBL" id="FPAU01000001">
    <property type="protein sequence ID" value="SFT66608.1"/>
    <property type="molecule type" value="Genomic_DNA"/>
</dbReference>
<accession>A0A1I6ZV98</accession>
<protein>
    <submittedName>
        <fullName evidence="1">Uncharacterized protein</fullName>
    </submittedName>
</protein>
<sequence length="87" mass="9432">MPIDEEAWTASPCGNLNDAAKLRLRIKPNMASPGPAPSSDCGSAENIDWRLIALVCDMDGICMLSMPDVDDVAFNRHLSVMIEKELG</sequence>